<name>A0A934WY05_9BACT</name>
<evidence type="ECO:0000259" key="2">
    <source>
        <dbReference type="Pfam" id="PF18962"/>
    </source>
</evidence>
<evidence type="ECO:0000313" key="4">
    <source>
        <dbReference type="Proteomes" id="UP000611723"/>
    </source>
</evidence>
<dbReference type="EMBL" id="JAEQBW010000002">
    <property type="protein sequence ID" value="MBK6264875.1"/>
    <property type="molecule type" value="Genomic_DNA"/>
</dbReference>
<feature type="domain" description="Secretion system C-terminal sorting" evidence="2">
    <location>
        <begin position="567"/>
        <end position="634"/>
    </location>
</feature>
<protein>
    <submittedName>
        <fullName evidence="3">T9SS type A sorting domain-containing protein</fullName>
    </submittedName>
</protein>
<dbReference type="RefSeq" id="WP_201430540.1">
    <property type="nucleotide sequence ID" value="NZ_JAEQBW010000002.1"/>
</dbReference>
<reference evidence="3" key="1">
    <citation type="submission" date="2021-01" db="EMBL/GenBank/DDBJ databases">
        <title>Marivirga aurantiaca sp. nov., isolated from intertidal surface sediments.</title>
        <authorList>
            <person name="Zhang M."/>
        </authorList>
    </citation>
    <scope>NUCLEOTIDE SEQUENCE</scope>
    <source>
        <strain evidence="3">S37H4</strain>
    </source>
</reference>
<feature type="signal peptide" evidence="1">
    <location>
        <begin position="1"/>
        <end position="21"/>
    </location>
</feature>
<proteinExistence type="predicted"/>
<dbReference type="AlphaFoldDB" id="A0A934WY05"/>
<keyword evidence="4" id="KW-1185">Reference proteome</keyword>
<dbReference type="NCBIfam" id="TIGR04183">
    <property type="entry name" value="Por_Secre_tail"/>
    <property type="match status" value="1"/>
</dbReference>
<gene>
    <name evidence="3" type="ORF">JKA74_07490</name>
</gene>
<dbReference type="InterPro" id="IPR026444">
    <property type="entry name" value="Secre_tail"/>
</dbReference>
<dbReference type="Pfam" id="PF18962">
    <property type="entry name" value="Por_Secre_tail"/>
    <property type="match status" value="1"/>
</dbReference>
<sequence length="637" mass="72243">MAHKIFFFTILLLWQTGALVAQISEHPIGHLQQVDKSTQRKSVVTDTLNLPFWDDFSSSVNTVDTSLWQYGLDIFVNNTQAYLPPSFNVATFDGYDGNGTAYSTNSQARGIGDSLISMPIDLSSYSETSNVYLSFFWQEKHGEQAPDSQDSLLLSFRNSDNQWERVFKQGGQGLSSPTLFQQVFVAVNEERFLHSGFQFKFELLSNLAGDFDVFNVDYIYLNEGNTPVNTQNHAYDSYEDRTFAKAPQSILGDYYAIPLSHLNEDWLLDNLQETNFIYNNLWAGNANNPLFGTEIFGTLTDSLKPVFIIDSLQINGNFLTQNQDTALFTAQSRQPQKLIDHLLQEAETEDSVYLKLSLNLGTNDSLFFETINGVKEYYPNLSFRANDTISIVYPLHNFYAQDDGTAESSIRLNSKNYQLAQEFNILGEHYMTAIDMYIPNSAQNVGTRNITLLVWTQLTNDPNDIKLAQNVLVNEAQGINNFQRFEFEQPLFIGGQIYIGYREENDDVISVGFDKNSNSATDLFYNQSGSWEPNTLLEGSIMIRPVFDDISDVVSNKKPTEFPIARIYPNPNRGQLFVDQAFDQLTIFGSDGRIHLDILSKNNRNEPIDISNLKNGLYLVRILNNGNVQTSKLLLRK</sequence>
<keyword evidence="1" id="KW-0732">Signal</keyword>
<evidence type="ECO:0000256" key="1">
    <source>
        <dbReference type="SAM" id="SignalP"/>
    </source>
</evidence>
<organism evidence="3 4">
    <name type="scientific">Marivirga aurantiaca</name>
    <dbReference type="NCBI Taxonomy" id="2802615"/>
    <lineage>
        <taxon>Bacteria</taxon>
        <taxon>Pseudomonadati</taxon>
        <taxon>Bacteroidota</taxon>
        <taxon>Cytophagia</taxon>
        <taxon>Cytophagales</taxon>
        <taxon>Marivirgaceae</taxon>
        <taxon>Marivirga</taxon>
    </lineage>
</organism>
<accession>A0A934WY05</accession>
<dbReference type="Proteomes" id="UP000611723">
    <property type="component" value="Unassembled WGS sequence"/>
</dbReference>
<feature type="chain" id="PRO_5037761114" evidence="1">
    <location>
        <begin position="22"/>
        <end position="637"/>
    </location>
</feature>
<comment type="caution">
    <text evidence="3">The sequence shown here is derived from an EMBL/GenBank/DDBJ whole genome shotgun (WGS) entry which is preliminary data.</text>
</comment>
<evidence type="ECO:0000313" key="3">
    <source>
        <dbReference type="EMBL" id="MBK6264875.1"/>
    </source>
</evidence>